<protein>
    <submittedName>
        <fullName evidence="2">Transcriptional regulator</fullName>
    </submittedName>
</protein>
<name>A0A376TKE7_ECOLX</name>
<evidence type="ECO:0000313" key="2">
    <source>
        <dbReference type="EMBL" id="STI76949.1"/>
    </source>
</evidence>
<dbReference type="Proteomes" id="UP000254405">
    <property type="component" value="Unassembled WGS sequence"/>
</dbReference>
<reference evidence="2 3" key="1">
    <citation type="submission" date="2018-06" db="EMBL/GenBank/DDBJ databases">
        <authorList>
            <consortium name="Pathogen Informatics"/>
            <person name="Doyle S."/>
        </authorList>
    </citation>
    <scope>NUCLEOTIDE SEQUENCE [LARGE SCALE GENOMIC DNA]</scope>
    <source>
        <strain evidence="2 3">NCTC8985</strain>
    </source>
</reference>
<proteinExistence type="predicted"/>
<evidence type="ECO:0000256" key="1">
    <source>
        <dbReference type="SAM" id="Phobius"/>
    </source>
</evidence>
<sequence length="36" mass="4172">MKTLFNIRDMNAYHRGMVTLACIPTAVFYFFTAGNR</sequence>
<dbReference type="AlphaFoldDB" id="A0A376TKE7"/>
<feature type="transmembrane region" description="Helical" evidence="1">
    <location>
        <begin position="12"/>
        <end position="31"/>
    </location>
</feature>
<keyword evidence="1" id="KW-1133">Transmembrane helix</keyword>
<accession>A0A376TKE7</accession>
<organism evidence="2 3">
    <name type="scientific">Escherichia coli</name>
    <dbReference type="NCBI Taxonomy" id="562"/>
    <lineage>
        <taxon>Bacteria</taxon>
        <taxon>Pseudomonadati</taxon>
        <taxon>Pseudomonadota</taxon>
        <taxon>Gammaproteobacteria</taxon>
        <taxon>Enterobacterales</taxon>
        <taxon>Enterobacteriaceae</taxon>
        <taxon>Escherichia</taxon>
    </lineage>
</organism>
<keyword evidence="1" id="KW-0812">Transmembrane</keyword>
<evidence type="ECO:0000313" key="3">
    <source>
        <dbReference type="Proteomes" id="UP000254405"/>
    </source>
</evidence>
<keyword evidence="1" id="KW-0472">Membrane</keyword>
<gene>
    <name evidence="2" type="ORF">NCTC8985_02219</name>
</gene>
<dbReference type="EMBL" id="UGCO01000001">
    <property type="protein sequence ID" value="STI76949.1"/>
    <property type="molecule type" value="Genomic_DNA"/>
</dbReference>